<sequence>DIIGAPARTPNQIEYQAENNRKGKLEKSEETGDKETKKEAGEDLKIPGEQQKDNESLRALSDKNNEESEESQGESYENPNDTLEHMRYPVSPTVHLGYNSIAEGGDRVFTLEKDNDKIKDGNCNSIKLKDMKGWKIYIKILDRYYFDNAGGYALEFLSGVNNSDKNTVFDYVYNYLKCTLLIYSDKGCEISSLLYLFGMVQETKQDMLIRMMKITLVVVLISPGKKDIMVDKKCDKKDLVRLANSLSHALDKFEIMLLVHSIDKKIDINSRVTGLCAKGNGKCVDYVAIMNDYKNGIVHPDLKREVKAFVHEVIMEGEGCRLVTLGEKYKEDGDYQRVQDIKRSILINVKEIFILFLLSFLMFSMRKFVQELGSNFAGGGYSLYSISSMYQGAGILSRITFKLGGQERSLMQLLKTPNHLIGMKLDVFGQWAGHLPNELAKGAAHLLGRTPLAGGILKYAFEAPRKLVNVSVEATKFITSPKDNVDHFEKKIYKAFGVDERDITYNKFDRYLSYFKGYVSSHLGYTLEDAVKFTWEHGTNSIGHAGSQNKKTKPYTENIDYKDDLLYIAKVHRKDFLDKLYGYTIGKKVMPGKSKADENPCNKPNNVPPNKPRSYEDLQKRPSLDDAEAKRKRAEEEKKRRRDEKMSGHDEGNIKLSDYNNVINARRARIDMLLDNIQSDDINFIKLNEALHEKLIGDQELFDAEDEKIAQEKSKIFSILNNLSDLSRIESKDLLTVSLLLSDLSYVEKNIVLQDLSELKSLFDEKKVSVK</sequence>
<feature type="region of interest" description="Disordered" evidence="1">
    <location>
        <begin position="592"/>
        <end position="653"/>
    </location>
</feature>
<organism evidence="2 3">
    <name type="scientific">Cinara cedri</name>
    <dbReference type="NCBI Taxonomy" id="506608"/>
    <lineage>
        <taxon>Eukaryota</taxon>
        <taxon>Metazoa</taxon>
        <taxon>Ecdysozoa</taxon>
        <taxon>Arthropoda</taxon>
        <taxon>Hexapoda</taxon>
        <taxon>Insecta</taxon>
        <taxon>Pterygota</taxon>
        <taxon>Neoptera</taxon>
        <taxon>Paraneoptera</taxon>
        <taxon>Hemiptera</taxon>
        <taxon>Sternorrhyncha</taxon>
        <taxon>Aphidomorpha</taxon>
        <taxon>Aphidoidea</taxon>
        <taxon>Aphididae</taxon>
        <taxon>Lachninae</taxon>
        <taxon>Cinara</taxon>
    </lineage>
</organism>
<feature type="compositionally biased region" description="Basic and acidic residues" evidence="1">
    <location>
        <begin position="613"/>
        <end position="653"/>
    </location>
</feature>
<feature type="region of interest" description="Disordered" evidence="1">
    <location>
        <begin position="1"/>
        <end position="85"/>
    </location>
</feature>
<evidence type="ECO:0000256" key="1">
    <source>
        <dbReference type="SAM" id="MobiDB-lite"/>
    </source>
</evidence>
<dbReference type="EMBL" id="CABPRJ010002518">
    <property type="protein sequence ID" value="VVC46445.1"/>
    <property type="molecule type" value="Genomic_DNA"/>
</dbReference>
<protein>
    <submittedName>
        <fullName evidence="2">Uncharacterized protein</fullName>
    </submittedName>
</protein>
<feature type="non-terminal residue" evidence="2">
    <location>
        <position position="1"/>
    </location>
</feature>
<reference evidence="2 3" key="1">
    <citation type="submission" date="2019-08" db="EMBL/GenBank/DDBJ databases">
        <authorList>
            <person name="Alioto T."/>
            <person name="Alioto T."/>
            <person name="Gomez Garrido J."/>
        </authorList>
    </citation>
    <scope>NUCLEOTIDE SEQUENCE [LARGE SCALE GENOMIC DNA]</scope>
</reference>
<proteinExistence type="predicted"/>
<keyword evidence="3" id="KW-1185">Reference proteome</keyword>
<dbReference type="OrthoDB" id="8184558at2759"/>
<dbReference type="Proteomes" id="UP000325440">
    <property type="component" value="Unassembled WGS sequence"/>
</dbReference>
<evidence type="ECO:0000313" key="2">
    <source>
        <dbReference type="EMBL" id="VVC46445.1"/>
    </source>
</evidence>
<dbReference type="AlphaFoldDB" id="A0A5E4NT73"/>
<accession>A0A5E4NT73</accession>
<name>A0A5E4NT73_9HEMI</name>
<feature type="compositionally biased region" description="Polar residues" evidence="1">
    <location>
        <begin position="9"/>
        <end position="18"/>
    </location>
</feature>
<gene>
    <name evidence="2" type="ORF">CINCED_3A019487</name>
</gene>
<feature type="compositionally biased region" description="Basic and acidic residues" evidence="1">
    <location>
        <begin position="19"/>
        <end position="66"/>
    </location>
</feature>
<evidence type="ECO:0000313" key="3">
    <source>
        <dbReference type="Proteomes" id="UP000325440"/>
    </source>
</evidence>